<dbReference type="AlphaFoldDB" id="A0A1A0MHN9"/>
<sequence>MNHPSPAMTSTARRRLQCLPLAGVVAAACVLTPNGQLAIQTHAAPISAPRLDTRAVQFAAFVQEMTTREQALVEQITSTAATNTFAAPAPLAATDPLATAGSAVINVITALGQAVVEAAKSTAVSVVSIPLVMLNRAATDPFYLPWLPIALVSYAFTLPFQVVGTFAYDLVANLTQVVTALVPAAAGPAPAAADSPASVAANPSPTAANPVQQAIDTVKTRVSDASNAAGSALAAAPSALASGLQLPSALAPLAPIAGAAYAALSSRTSSRSW</sequence>
<evidence type="ECO:0000313" key="2">
    <source>
        <dbReference type="Proteomes" id="UP000093962"/>
    </source>
</evidence>
<name>A0A1A0MHN9_MYCMU</name>
<comment type="caution">
    <text evidence="1">The sequence shown here is derived from an EMBL/GenBank/DDBJ whole genome shotgun (WGS) entry which is preliminary data.</text>
</comment>
<protein>
    <submittedName>
        <fullName evidence="1">Uncharacterized protein</fullName>
    </submittedName>
</protein>
<dbReference type="Proteomes" id="UP000093962">
    <property type="component" value="Unassembled WGS sequence"/>
</dbReference>
<gene>
    <name evidence="1" type="ORF">A5642_25285</name>
</gene>
<dbReference type="OrthoDB" id="10007835at2"/>
<dbReference type="RefSeq" id="WP_064859777.1">
    <property type="nucleotide sequence ID" value="NZ_LZSF01000191.1"/>
</dbReference>
<organism evidence="1 2">
    <name type="scientific">Mycolicibacterium mucogenicum</name>
    <name type="common">Mycobacterium mucogenicum</name>
    <dbReference type="NCBI Taxonomy" id="56689"/>
    <lineage>
        <taxon>Bacteria</taxon>
        <taxon>Bacillati</taxon>
        <taxon>Actinomycetota</taxon>
        <taxon>Actinomycetes</taxon>
        <taxon>Mycobacteriales</taxon>
        <taxon>Mycobacteriaceae</taxon>
        <taxon>Mycolicibacterium</taxon>
    </lineage>
</organism>
<reference evidence="1 2" key="1">
    <citation type="submission" date="2016-06" db="EMBL/GenBank/DDBJ databases">
        <authorList>
            <person name="Kjaerup R.B."/>
            <person name="Dalgaard T.S."/>
            <person name="Juul-Madsen H.R."/>
        </authorList>
    </citation>
    <scope>NUCLEOTIDE SEQUENCE [LARGE SCALE GENOMIC DNA]</scope>
    <source>
        <strain evidence="1 2">1199456.5</strain>
    </source>
</reference>
<evidence type="ECO:0000313" key="1">
    <source>
        <dbReference type="EMBL" id="OBA84942.1"/>
    </source>
</evidence>
<dbReference type="EMBL" id="LZSF01000191">
    <property type="protein sequence ID" value="OBA84942.1"/>
    <property type="molecule type" value="Genomic_DNA"/>
</dbReference>
<proteinExistence type="predicted"/>
<accession>A0A1A0MHN9</accession>